<keyword evidence="2" id="KW-1133">Transmembrane helix</keyword>
<feature type="region of interest" description="Disordered" evidence="1">
    <location>
        <begin position="640"/>
        <end position="671"/>
    </location>
</feature>
<feature type="compositionally biased region" description="Polar residues" evidence="1">
    <location>
        <begin position="204"/>
        <end position="215"/>
    </location>
</feature>
<evidence type="ECO:0000313" key="4">
    <source>
        <dbReference type="EMBL" id="KAK4004541.1"/>
    </source>
</evidence>
<dbReference type="Proteomes" id="UP001234178">
    <property type="component" value="Unassembled WGS sequence"/>
</dbReference>
<sequence>MMFGLFNVTLIGALMLVTNIQVSDSFDWQREFDFQDGVNIYLNGNKQSTGNQKEQRQKRTSSVTTTVDAKFTVQLIVSVDPVTGQASLQQINGGRFGSTAPHPNARHCQGRQCNYSLSFQTVDSPVISKSQSKTTADEKVNTQNDKRVTVAPRYLNKPVINSTSASRITVRYPLPTSPSRKQIVNRTRTVNGEWARRTSARKPSVQTTTARNPTNAKEDLLLLKPSDNGDYNQSRAEEPDNLFHQKQNETDSNGNRKSQPTSHDSVANYSDKNGDVVQSSPFNESIFRDSEKPIRIYSDDILSQTTSPESITTQPGAEEDNLNPDRNYAGPNLVPQALERRANFEVQINPRTKQIVNIRVPTMKPNSKPVGPSHEYKDSRKMETTPTNSSRKHEEFPWQHGDGYQVQINPKTEQVGKSAVRPHVEYEHSSAEKPVTPASGALQQTYAKHEEFPWLQRDHHQVQIDPKTGPVVDIRTQIPTTTSPTSYYESPSAQTQERPAVRTQMVTREASLPLPFYYRKQMISHDPDQVTKESETVQTTTNSYSTTQPLREPNELPWQQRDGFEVQMNPITKEVVNVRIVQHSRYVPDNIHVEQATVQDSVTQPTTGPTLVFETRRDPGVFLQQHEGDDIIQTNETQSNTTPITLKTTNSQKGDGEKDESFPTPDLNSEMNLPTREVADFSVPVNGSHMTTTVVPIAELSEEDFPWEQRDDYEVQVDPKTKQIVNIRLQTTTTARTPISKSIQFDDANDPDGDRVRSQTRDRTRTFEIGEFVTLDDEHDDVSVELSGNVRNSNSKIQTLVLPRRKDVGGHAARIDDELLDDGQRSRIAVLAVPNPNEDAIRKAVSRSRTKMRRPIFSHSDADGVLYFRYADDLWEQLEVEQFHRDAKLVLIDDNSWIASRRGRGRDSPYFYYSHSSSVLFSLSCYPALLVACLVFLIS</sequence>
<keyword evidence="2" id="KW-0812">Transmembrane</keyword>
<dbReference type="EMBL" id="JAOYFB010000001">
    <property type="protein sequence ID" value="KAK4004541.1"/>
    <property type="molecule type" value="Genomic_DNA"/>
</dbReference>
<feature type="region of interest" description="Disordered" evidence="1">
    <location>
        <begin position="173"/>
        <end position="287"/>
    </location>
</feature>
<feature type="signal peptide" evidence="3">
    <location>
        <begin position="1"/>
        <end position="25"/>
    </location>
</feature>
<feature type="compositionally biased region" description="Polar residues" evidence="1">
    <location>
        <begin position="177"/>
        <end position="190"/>
    </location>
</feature>
<reference evidence="4 5" key="1">
    <citation type="journal article" date="2023" name="Nucleic Acids Res.">
        <title>The hologenome of Daphnia magna reveals possible DNA methylation and microbiome-mediated evolution of the host genome.</title>
        <authorList>
            <person name="Chaturvedi A."/>
            <person name="Li X."/>
            <person name="Dhandapani V."/>
            <person name="Marshall H."/>
            <person name="Kissane S."/>
            <person name="Cuenca-Cambronero M."/>
            <person name="Asole G."/>
            <person name="Calvet F."/>
            <person name="Ruiz-Romero M."/>
            <person name="Marangio P."/>
            <person name="Guigo R."/>
            <person name="Rago D."/>
            <person name="Mirbahai L."/>
            <person name="Eastwood N."/>
            <person name="Colbourne J.K."/>
            <person name="Zhou J."/>
            <person name="Mallon E."/>
            <person name="Orsini L."/>
        </authorList>
    </citation>
    <scope>NUCLEOTIDE SEQUENCE [LARGE SCALE GENOMIC DNA]</scope>
    <source>
        <strain evidence="4">LRV0_1</strain>
    </source>
</reference>
<feature type="region of interest" description="Disordered" evidence="1">
    <location>
        <begin position="300"/>
        <end position="326"/>
    </location>
</feature>
<keyword evidence="3" id="KW-0732">Signal</keyword>
<feature type="transmembrane region" description="Helical" evidence="2">
    <location>
        <begin position="919"/>
        <end position="938"/>
    </location>
</feature>
<feature type="region of interest" description="Disordered" evidence="1">
    <location>
        <begin position="481"/>
        <end position="501"/>
    </location>
</feature>
<feature type="compositionally biased region" description="Polar residues" evidence="1">
    <location>
        <begin position="250"/>
        <end position="283"/>
    </location>
</feature>
<feature type="compositionally biased region" description="Low complexity" evidence="1">
    <location>
        <begin position="481"/>
        <end position="492"/>
    </location>
</feature>
<evidence type="ECO:0000256" key="1">
    <source>
        <dbReference type="SAM" id="MobiDB-lite"/>
    </source>
</evidence>
<organism evidence="4 5">
    <name type="scientific">Daphnia magna</name>
    <dbReference type="NCBI Taxonomy" id="35525"/>
    <lineage>
        <taxon>Eukaryota</taxon>
        <taxon>Metazoa</taxon>
        <taxon>Ecdysozoa</taxon>
        <taxon>Arthropoda</taxon>
        <taxon>Crustacea</taxon>
        <taxon>Branchiopoda</taxon>
        <taxon>Diplostraca</taxon>
        <taxon>Cladocera</taxon>
        <taxon>Anomopoda</taxon>
        <taxon>Daphniidae</taxon>
        <taxon>Daphnia</taxon>
    </lineage>
</organism>
<accession>A0ABQ9YVC4</accession>
<keyword evidence="2" id="KW-0472">Membrane</keyword>
<gene>
    <name evidence="4" type="ORF">OUZ56_006275</name>
</gene>
<proteinExistence type="predicted"/>
<evidence type="ECO:0000313" key="5">
    <source>
        <dbReference type="Proteomes" id="UP001234178"/>
    </source>
</evidence>
<feature type="compositionally biased region" description="Basic and acidic residues" evidence="1">
    <location>
        <begin position="374"/>
        <end position="383"/>
    </location>
</feature>
<feature type="compositionally biased region" description="Basic and acidic residues" evidence="1">
    <location>
        <begin position="235"/>
        <end position="249"/>
    </location>
</feature>
<evidence type="ECO:0000256" key="3">
    <source>
        <dbReference type="SAM" id="SignalP"/>
    </source>
</evidence>
<keyword evidence="5" id="KW-1185">Reference proteome</keyword>
<feature type="compositionally biased region" description="Polar residues" evidence="1">
    <location>
        <begin position="640"/>
        <end position="653"/>
    </location>
</feature>
<feature type="region of interest" description="Disordered" evidence="1">
    <location>
        <begin position="362"/>
        <end position="397"/>
    </location>
</feature>
<feature type="compositionally biased region" description="Polar residues" evidence="1">
    <location>
        <begin position="301"/>
        <end position="315"/>
    </location>
</feature>
<evidence type="ECO:0000256" key="2">
    <source>
        <dbReference type="SAM" id="Phobius"/>
    </source>
</evidence>
<comment type="caution">
    <text evidence="4">The sequence shown here is derived from an EMBL/GenBank/DDBJ whole genome shotgun (WGS) entry which is preliminary data.</text>
</comment>
<protein>
    <submittedName>
        <fullName evidence="4">Uncharacterized protein</fullName>
    </submittedName>
</protein>
<name>A0ABQ9YVC4_9CRUS</name>
<feature type="chain" id="PRO_5046654612" evidence="3">
    <location>
        <begin position="26"/>
        <end position="939"/>
    </location>
</feature>